<keyword evidence="2" id="KW-1185">Reference proteome</keyword>
<evidence type="ECO:0000313" key="1">
    <source>
        <dbReference type="EMBL" id="CAG8802187.1"/>
    </source>
</evidence>
<name>A0A9N9P9I3_9GLOM</name>
<comment type="caution">
    <text evidence="1">The sequence shown here is derived from an EMBL/GenBank/DDBJ whole genome shotgun (WGS) entry which is preliminary data.</text>
</comment>
<proteinExistence type="predicted"/>
<protein>
    <submittedName>
        <fullName evidence="1">25951_t:CDS:1</fullName>
    </submittedName>
</protein>
<accession>A0A9N9P9I3</accession>
<organism evidence="1 2">
    <name type="scientific">Dentiscutata erythropus</name>
    <dbReference type="NCBI Taxonomy" id="1348616"/>
    <lineage>
        <taxon>Eukaryota</taxon>
        <taxon>Fungi</taxon>
        <taxon>Fungi incertae sedis</taxon>
        <taxon>Mucoromycota</taxon>
        <taxon>Glomeromycotina</taxon>
        <taxon>Glomeromycetes</taxon>
        <taxon>Diversisporales</taxon>
        <taxon>Gigasporaceae</taxon>
        <taxon>Dentiscutata</taxon>
    </lineage>
</organism>
<sequence>WLCSEVVMQTIKNTLDSTLDAPYQNCQLKNVTHKQISISLENILLNDLNF</sequence>
<reference evidence="1" key="1">
    <citation type="submission" date="2021-06" db="EMBL/GenBank/DDBJ databases">
        <authorList>
            <person name="Kallberg Y."/>
            <person name="Tangrot J."/>
            <person name="Rosling A."/>
        </authorList>
    </citation>
    <scope>NUCLEOTIDE SEQUENCE</scope>
    <source>
        <strain evidence="1">MA453B</strain>
    </source>
</reference>
<dbReference type="Proteomes" id="UP000789405">
    <property type="component" value="Unassembled WGS sequence"/>
</dbReference>
<dbReference type="EMBL" id="CAJVPY010036619">
    <property type="protein sequence ID" value="CAG8802187.1"/>
    <property type="molecule type" value="Genomic_DNA"/>
</dbReference>
<gene>
    <name evidence="1" type="ORF">DERYTH_LOCUS23621</name>
</gene>
<evidence type="ECO:0000313" key="2">
    <source>
        <dbReference type="Proteomes" id="UP000789405"/>
    </source>
</evidence>
<feature type="non-terminal residue" evidence="1">
    <location>
        <position position="1"/>
    </location>
</feature>
<dbReference type="AlphaFoldDB" id="A0A9N9P9I3"/>